<evidence type="ECO:0000313" key="6">
    <source>
        <dbReference type="EMBL" id="MCU6795452.1"/>
    </source>
</evidence>
<dbReference type="Pfam" id="PF00005">
    <property type="entry name" value="ABC_tran"/>
    <property type="match status" value="1"/>
</dbReference>
<evidence type="ECO:0000313" key="7">
    <source>
        <dbReference type="Proteomes" id="UP001652445"/>
    </source>
</evidence>
<evidence type="ECO:0000256" key="4">
    <source>
        <dbReference type="ARBA" id="ARBA00022840"/>
    </source>
</evidence>
<proteinExistence type="inferred from homology"/>
<dbReference type="SMART" id="SM00382">
    <property type="entry name" value="AAA"/>
    <property type="match status" value="1"/>
</dbReference>
<dbReference type="EMBL" id="JAOQIO010000094">
    <property type="protein sequence ID" value="MCU6795452.1"/>
    <property type="molecule type" value="Genomic_DNA"/>
</dbReference>
<comment type="caution">
    <text evidence="6">The sequence shown here is derived from an EMBL/GenBank/DDBJ whole genome shotgun (WGS) entry which is preliminary data.</text>
</comment>
<dbReference type="PROSITE" id="PS00211">
    <property type="entry name" value="ABC_TRANSPORTER_1"/>
    <property type="match status" value="1"/>
</dbReference>
<keyword evidence="2" id="KW-0813">Transport</keyword>
<dbReference type="RefSeq" id="WP_262686387.1">
    <property type="nucleotide sequence ID" value="NZ_JAOQIO010000094.1"/>
</dbReference>
<dbReference type="InterPro" id="IPR027417">
    <property type="entry name" value="P-loop_NTPase"/>
</dbReference>
<evidence type="ECO:0000256" key="1">
    <source>
        <dbReference type="ARBA" id="ARBA00005417"/>
    </source>
</evidence>
<gene>
    <name evidence="6" type="ORF">OB236_25395</name>
</gene>
<dbReference type="GO" id="GO:0005524">
    <property type="term" value="F:ATP binding"/>
    <property type="evidence" value="ECO:0007669"/>
    <property type="project" value="UniProtKB-KW"/>
</dbReference>
<sequence length="203" mass="22816">MLLEGKNLGFRYGRGEWIVKEIDISIKQGEVVGLVGPSGSGKTTLARLLAGYDKPQTGSVTCDGTPLTASGVQPVQLVFQHPEKAVNPRWRMRQTIREGWLPDSAFLHMLGIEEEWLDRWPNELSGGELQRFCVARALGPQTRFLIADEMTTMLDAITQAQIWHTVMDIAERRNLGILMISHEPSLIQRLCTRVIHWQGRSGE</sequence>
<organism evidence="6 7">
    <name type="scientific">Paenibacillus baimaensis</name>
    <dbReference type="NCBI Taxonomy" id="2982185"/>
    <lineage>
        <taxon>Bacteria</taxon>
        <taxon>Bacillati</taxon>
        <taxon>Bacillota</taxon>
        <taxon>Bacilli</taxon>
        <taxon>Bacillales</taxon>
        <taxon>Paenibacillaceae</taxon>
        <taxon>Paenibacillus</taxon>
    </lineage>
</organism>
<dbReference type="PANTHER" id="PTHR43776">
    <property type="entry name" value="TRANSPORT ATP-BINDING PROTEIN"/>
    <property type="match status" value="1"/>
</dbReference>
<evidence type="ECO:0000259" key="5">
    <source>
        <dbReference type="PROSITE" id="PS50893"/>
    </source>
</evidence>
<dbReference type="SUPFAM" id="SSF52540">
    <property type="entry name" value="P-loop containing nucleoside triphosphate hydrolases"/>
    <property type="match status" value="1"/>
</dbReference>
<feature type="domain" description="ABC transporter" evidence="5">
    <location>
        <begin position="3"/>
        <end position="198"/>
    </location>
</feature>
<dbReference type="Gene3D" id="3.40.50.300">
    <property type="entry name" value="P-loop containing nucleotide triphosphate hydrolases"/>
    <property type="match status" value="1"/>
</dbReference>
<dbReference type="InterPro" id="IPR017871">
    <property type="entry name" value="ABC_transporter-like_CS"/>
</dbReference>
<accession>A0ABT2ULD6</accession>
<keyword evidence="7" id="KW-1185">Reference proteome</keyword>
<dbReference type="Proteomes" id="UP001652445">
    <property type="component" value="Unassembled WGS sequence"/>
</dbReference>
<dbReference type="InterPro" id="IPR050319">
    <property type="entry name" value="ABC_transp_ATP-bind"/>
</dbReference>
<dbReference type="InterPro" id="IPR003439">
    <property type="entry name" value="ABC_transporter-like_ATP-bd"/>
</dbReference>
<dbReference type="PANTHER" id="PTHR43776:SF7">
    <property type="entry name" value="D,D-DIPEPTIDE TRANSPORT ATP-BINDING PROTEIN DDPF-RELATED"/>
    <property type="match status" value="1"/>
</dbReference>
<keyword evidence="3" id="KW-0547">Nucleotide-binding</keyword>
<name>A0ABT2ULD6_9BACL</name>
<dbReference type="PROSITE" id="PS50893">
    <property type="entry name" value="ABC_TRANSPORTER_2"/>
    <property type="match status" value="1"/>
</dbReference>
<reference evidence="6 7" key="1">
    <citation type="submission" date="2022-09" db="EMBL/GenBank/DDBJ databases">
        <authorList>
            <person name="Han X.L."/>
            <person name="Wang Q."/>
            <person name="Lu T."/>
        </authorList>
    </citation>
    <scope>NUCLEOTIDE SEQUENCE [LARGE SCALE GENOMIC DNA]</scope>
    <source>
        <strain evidence="6 7">WQ 127069</strain>
    </source>
</reference>
<evidence type="ECO:0000256" key="2">
    <source>
        <dbReference type="ARBA" id="ARBA00022448"/>
    </source>
</evidence>
<dbReference type="InterPro" id="IPR003593">
    <property type="entry name" value="AAA+_ATPase"/>
</dbReference>
<evidence type="ECO:0000256" key="3">
    <source>
        <dbReference type="ARBA" id="ARBA00022741"/>
    </source>
</evidence>
<protein>
    <submittedName>
        <fullName evidence="6">ATP-binding cassette domain-containing protein</fullName>
    </submittedName>
</protein>
<keyword evidence="4 6" id="KW-0067">ATP-binding</keyword>
<comment type="similarity">
    <text evidence="1">Belongs to the ABC transporter superfamily.</text>
</comment>